<dbReference type="GO" id="GO:0030527">
    <property type="term" value="F:structural constituent of chromatin"/>
    <property type="evidence" value="ECO:0007669"/>
    <property type="project" value="InterPro"/>
</dbReference>
<sequence length="92" mass="10233">MTLTKKEIVDKVSVDTGIKQIQVKKVVQKILDCIVENLVKGNRVELRDFGVFKIKARRARKGRNPRTGASVPVAAKKAVVFKAGMQMKKKVA</sequence>
<dbReference type="Pfam" id="PF00216">
    <property type="entry name" value="Bac_DNA_binding"/>
    <property type="match status" value="1"/>
</dbReference>
<name>A0A2J0LLJ2_9BACT</name>
<dbReference type="InterPro" id="IPR000119">
    <property type="entry name" value="Hist_DNA-bd"/>
</dbReference>
<dbReference type="AlphaFoldDB" id="A0A2J0LLJ2"/>
<evidence type="ECO:0000313" key="4">
    <source>
        <dbReference type="EMBL" id="PIW66473.1"/>
    </source>
</evidence>
<dbReference type="EMBL" id="PFGP01000071">
    <property type="protein sequence ID" value="PIW66473.1"/>
    <property type="molecule type" value="Genomic_DNA"/>
</dbReference>
<dbReference type="SUPFAM" id="SSF47729">
    <property type="entry name" value="IHF-like DNA-binding proteins"/>
    <property type="match status" value="1"/>
</dbReference>
<comment type="similarity">
    <text evidence="1 3">Belongs to the bacterial histone-like protein family.</text>
</comment>
<dbReference type="GO" id="GO:0003677">
    <property type="term" value="F:DNA binding"/>
    <property type="evidence" value="ECO:0007669"/>
    <property type="project" value="UniProtKB-KW"/>
</dbReference>
<dbReference type="InterPro" id="IPR010992">
    <property type="entry name" value="IHF-like_DNA-bd_dom_sf"/>
</dbReference>
<proteinExistence type="inferred from homology"/>
<dbReference type="PANTHER" id="PTHR33175:SF2">
    <property type="entry name" value="INTEGRATION HOST FACTOR SUBUNIT ALPHA"/>
    <property type="match status" value="1"/>
</dbReference>
<protein>
    <submittedName>
        <fullName evidence="4">Integration host factor subunit beta</fullName>
    </submittedName>
</protein>
<dbReference type="Proteomes" id="UP000231267">
    <property type="component" value="Unassembled WGS sequence"/>
</dbReference>
<comment type="caution">
    <text evidence="4">The sequence shown here is derived from an EMBL/GenBank/DDBJ whole genome shotgun (WGS) entry which is preliminary data.</text>
</comment>
<dbReference type="PANTHER" id="PTHR33175">
    <property type="entry name" value="DNA-BINDING PROTEIN HU"/>
    <property type="match status" value="1"/>
</dbReference>
<evidence type="ECO:0000256" key="2">
    <source>
        <dbReference type="ARBA" id="ARBA00023125"/>
    </source>
</evidence>
<evidence type="ECO:0000256" key="1">
    <source>
        <dbReference type="ARBA" id="ARBA00010529"/>
    </source>
</evidence>
<dbReference type="GO" id="GO:0005829">
    <property type="term" value="C:cytosol"/>
    <property type="evidence" value="ECO:0007669"/>
    <property type="project" value="TreeGrafter"/>
</dbReference>
<evidence type="ECO:0000256" key="3">
    <source>
        <dbReference type="RuleBase" id="RU003939"/>
    </source>
</evidence>
<organism evidence="4 5">
    <name type="scientific">Candidatus Taenaricola geysiri</name>
    <dbReference type="NCBI Taxonomy" id="1974752"/>
    <lineage>
        <taxon>Bacteria</taxon>
        <taxon>Pseudomonadati</taxon>
        <taxon>Candidatus Omnitrophota</taxon>
        <taxon>Candidatus Taenaricola</taxon>
    </lineage>
</organism>
<reference evidence="4 5" key="1">
    <citation type="submission" date="2017-09" db="EMBL/GenBank/DDBJ databases">
        <title>Depth-based differentiation of microbial function through sediment-hosted aquifers and enrichment of novel symbionts in the deep terrestrial subsurface.</title>
        <authorList>
            <person name="Probst A.J."/>
            <person name="Ladd B."/>
            <person name="Jarett J.K."/>
            <person name="Geller-Mcgrath D.E."/>
            <person name="Sieber C.M."/>
            <person name="Emerson J.B."/>
            <person name="Anantharaman K."/>
            <person name="Thomas B.C."/>
            <person name="Malmstrom R."/>
            <person name="Stieglmeier M."/>
            <person name="Klingl A."/>
            <person name="Woyke T."/>
            <person name="Ryan C.M."/>
            <person name="Banfield J.F."/>
        </authorList>
    </citation>
    <scope>NUCLEOTIDE SEQUENCE [LARGE SCALE GENOMIC DNA]</scope>
    <source>
        <strain evidence="4">CG12_big_fil_rev_8_21_14_0_65_43_15</strain>
    </source>
</reference>
<dbReference type="Gene3D" id="4.10.520.10">
    <property type="entry name" value="IHF-like DNA-binding proteins"/>
    <property type="match status" value="1"/>
</dbReference>
<gene>
    <name evidence="4" type="ORF">COW11_03135</name>
</gene>
<accession>A0A2J0LLJ2</accession>
<keyword evidence="2" id="KW-0238">DNA-binding</keyword>
<dbReference type="CDD" id="cd13836">
    <property type="entry name" value="IHF_B"/>
    <property type="match status" value="1"/>
</dbReference>
<dbReference type="SMART" id="SM00411">
    <property type="entry name" value="BHL"/>
    <property type="match status" value="1"/>
</dbReference>
<dbReference type="PRINTS" id="PR01727">
    <property type="entry name" value="DNABINDINGHU"/>
</dbReference>
<evidence type="ECO:0000313" key="5">
    <source>
        <dbReference type="Proteomes" id="UP000231267"/>
    </source>
</evidence>